<reference evidence="6 7" key="1">
    <citation type="submission" date="2019-09" db="EMBL/GenBank/DDBJ databases">
        <title>Genome sequence of Rhodovastum atsumiense, a diverse member of the Acetobacteraceae family of non-sulfur purple photosynthetic bacteria.</title>
        <authorList>
            <person name="Meyer T."/>
            <person name="Kyndt J."/>
        </authorList>
    </citation>
    <scope>NUCLEOTIDE SEQUENCE [LARGE SCALE GENOMIC DNA]</scope>
    <source>
        <strain evidence="6 7">DSM 21279</strain>
    </source>
</reference>
<dbReference type="OrthoDB" id="9812260at2"/>
<dbReference type="EMBL" id="VWPK01000022">
    <property type="protein sequence ID" value="KAA5611311.1"/>
    <property type="molecule type" value="Genomic_DNA"/>
</dbReference>
<evidence type="ECO:0000256" key="3">
    <source>
        <dbReference type="SAM" id="Phobius"/>
    </source>
</evidence>
<keyword evidence="3" id="KW-1133">Transmembrane helix</keyword>
<dbReference type="InterPro" id="IPR029787">
    <property type="entry name" value="Nucleotide_cyclase"/>
</dbReference>
<evidence type="ECO:0000256" key="4">
    <source>
        <dbReference type="SAM" id="SignalP"/>
    </source>
</evidence>
<keyword evidence="4" id="KW-0732">Signal</keyword>
<dbReference type="SMART" id="SM00062">
    <property type="entry name" value="PBPb"/>
    <property type="match status" value="1"/>
</dbReference>
<accession>A0A5M6ISX1</accession>
<keyword evidence="7" id="KW-1185">Reference proteome</keyword>
<dbReference type="InterPro" id="IPR001638">
    <property type="entry name" value="Solute-binding_3/MltF_N"/>
</dbReference>
<feature type="chain" id="PRO_5024424149" description="diguanylate cyclase" evidence="4">
    <location>
        <begin position="32"/>
        <end position="479"/>
    </location>
</feature>
<evidence type="ECO:0000256" key="2">
    <source>
        <dbReference type="ARBA" id="ARBA00034247"/>
    </source>
</evidence>
<evidence type="ECO:0000313" key="6">
    <source>
        <dbReference type="EMBL" id="KAA5611311.1"/>
    </source>
</evidence>
<dbReference type="Proteomes" id="UP000325255">
    <property type="component" value="Unassembled WGS sequence"/>
</dbReference>
<dbReference type="PANTHER" id="PTHR45138">
    <property type="entry name" value="REGULATORY COMPONENTS OF SENSORY TRANSDUCTION SYSTEM"/>
    <property type="match status" value="1"/>
</dbReference>
<feature type="domain" description="GGDEF" evidence="5">
    <location>
        <begin position="338"/>
        <end position="467"/>
    </location>
</feature>
<comment type="caution">
    <text evidence="6">The sequence shown here is derived from an EMBL/GenBank/DDBJ whole genome shotgun (WGS) entry which is preliminary data.</text>
</comment>
<feature type="transmembrane region" description="Helical" evidence="3">
    <location>
        <begin position="275"/>
        <end position="295"/>
    </location>
</feature>
<evidence type="ECO:0000313" key="7">
    <source>
        <dbReference type="Proteomes" id="UP000325255"/>
    </source>
</evidence>
<evidence type="ECO:0000259" key="5">
    <source>
        <dbReference type="PROSITE" id="PS50887"/>
    </source>
</evidence>
<dbReference type="GO" id="GO:0005886">
    <property type="term" value="C:plasma membrane"/>
    <property type="evidence" value="ECO:0007669"/>
    <property type="project" value="TreeGrafter"/>
</dbReference>
<protein>
    <recommendedName>
        <fullName evidence="1">diguanylate cyclase</fullName>
        <ecNumber evidence="1">2.7.7.65</ecNumber>
    </recommendedName>
</protein>
<sequence length="479" mass="52288">MAPTPPPSPARKYLSALLVTLSLLPGWPGSAATGHGRAGAGGIGPVRFCVDPDWAPYEIINQAGIHEGIAADLLRLAADRAGLRLQLVPTRDWEDSIAASRRGDCDLLSFLNRTPKRDEWLVFTEPIFIDTNVIITREEHLYVDDLAALSHETIVLPKGTSIEEGVRRDFPNLSVITTESEADAFAMVSGRKADMTMRSLTIAVYTIKKEGWFNLKISGQVPGYENRLRVGVRKDRAGLRDILNRGIATITPQERNQIANRHVAINVHTGIDYGLIRNIVLAFLAILSGGLAWAMRLRQANARLRLMSRTDRLTELCNRAALDALLGEEIGRCARQGRALSVIMLDLDHFKAVNDRFGHLMGDRVLVAFTKIIKATIRKTDTVGRWGGEEFLVLCPGTGAAEALAMADHLCAAVRGHAFETGWRHTVSAGVSTLQGSDTRDALLHRADMALYRAKNGGRDRACAAAGAPVFMSAQHGQN</sequence>
<keyword evidence="3" id="KW-0812">Transmembrane</keyword>
<dbReference type="CDD" id="cd01949">
    <property type="entry name" value="GGDEF"/>
    <property type="match status" value="1"/>
</dbReference>
<dbReference type="Gene3D" id="3.40.190.10">
    <property type="entry name" value="Periplasmic binding protein-like II"/>
    <property type="match status" value="2"/>
</dbReference>
<dbReference type="InterPro" id="IPR050469">
    <property type="entry name" value="Diguanylate_Cyclase"/>
</dbReference>
<dbReference type="FunFam" id="3.30.70.270:FF:000001">
    <property type="entry name" value="Diguanylate cyclase domain protein"/>
    <property type="match status" value="1"/>
</dbReference>
<name>A0A5M6ISX1_9PROT</name>
<dbReference type="SUPFAM" id="SSF53850">
    <property type="entry name" value="Periplasmic binding protein-like II"/>
    <property type="match status" value="1"/>
</dbReference>
<evidence type="ECO:0000256" key="1">
    <source>
        <dbReference type="ARBA" id="ARBA00012528"/>
    </source>
</evidence>
<dbReference type="Pfam" id="PF00497">
    <property type="entry name" value="SBP_bac_3"/>
    <property type="match status" value="1"/>
</dbReference>
<dbReference type="Gene3D" id="3.30.70.270">
    <property type="match status" value="1"/>
</dbReference>
<dbReference type="PANTHER" id="PTHR45138:SF9">
    <property type="entry name" value="DIGUANYLATE CYCLASE DGCM-RELATED"/>
    <property type="match status" value="1"/>
</dbReference>
<comment type="catalytic activity">
    <reaction evidence="2">
        <text>2 GTP = 3',3'-c-di-GMP + 2 diphosphate</text>
        <dbReference type="Rhea" id="RHEA:24898"/>
        <dbReference type="ChEBI" id="CHEBI:33019"/>
        <dbReference type="ChEBI" id="CHEBI:37565"/>
        <dbReference type="ChEBI" id="CHEBI:58805"/>
        <dbReference type="EC" id="2.7.7.65"/>
    </reaction>
</comment>
<organism evidence="6 7">
    <name type="scientific">Rhodovastum atsumiense</name>
    <dbReference type="NCBI Taxonomy" id="504468"/>
    <lineage>
        <taxon>Bacteria</taxon>
        <taxon>Pseudomonadati</taxon>
        <taxon>Pseudomonadota</taxon>
        <taxon>Alphaproteobacteria</taxon>
        <taxon>Acetobacterales</taxon>
        <taxon>Acetobacteraceae</taxon>
        <taxon>Rhodovastum</taxon>
    </lineage>
</organism>
<keyword evidence="3" id="KW-0472">Membrane</keyword>
<dbReference type="NCBIfam" id="TIGR00254">
    <property type="entry name" value="GGDEF"/>
    <property type="match status" value="1"/>
</dbReference>
<dbReference type="GO" id="GO:1902201">
    <property type="term" value="P:negative regulation of bacterial-type flagellum-dependent cell motility"/>
    <property type="evidence" value="ECO:0007669"/>
    <property type="project" value="TreeGrafter"/>
</dbReference>
<gene>
    <name evidence="6" type="ORF">F1189_15295</name>
</gene>
<dbReference type="GO" id="GO:0043709">
    <property type="term" value="P:cell adhesion involved in single-species biofilm formation"/>
    <property type="evidence" value="ECO:0007669"/>
    <property type="project" value="TreeGrafter"/>
</dbReference>
<proteinExistence type="predicted"/>
<dbReference type="InterPro" id="IPR043128">
    <property type="entry name" value="Rev_trsase/Diguanyl_cyclase"/>
</dbReference>
<dbReference type="EC" id="2.7.7.65" evidence="1"/>
<dbReference type="Pfam" id="PF00990">
    <property type="entry name" value="GGDEF"/>
    <property type="match status" value="1"/>
</dbReference>
<dbReference type="CDD" id="cd13708">
    <property type="entry name" value="PBP2_BvgS_like_1"/>
    <property type="match status" value="1"/>
</dbReference>
<dbReference type="PROSITE" id="PS50887">
    <property type="entry name" value="GGDEF"/>
    <property type="match status" value="1"/>
</dbReference>
<dbReference type="SMART" id="SM00267">
    <property type="entry name" value="GGDEF"/>
    <property type="match status" value="1"/>
</dbReference>
<dbReference type="RefSeq" id="WP_150041689.1">
    <property type="nucleotide sequence ID" value="NZ_OW485601.1"/>
</dbReference>
<dbReference type="AlphaFoldDB" id="A0A5M6ISX1"/>
<feature type="signal peptide" evidence="4">
    <location>
        <begin position="1"/>
        <end position="31"/>
    </location>
</feature>
<dbReference type="InterPro" id="IPR000160">
    <property type="entry name" value="GGDEF_dom"/>
</dbReference>
<dbReference type="GO" id="GO:0052621">
    <property type="term" value="F:diguanylate cyclase activity"/>
    <property type="evidence" value="ECO:0007669"/>
    <property type="project" value="UniProtKB-EC"/>
</dbReference>
<dbReference type="SUPFAM" id="SSF55073">
    <property type="entry name" value="Nucleotide cyclase"/>
    <property type="match status" value="1"/>
</dbReference>